<evidence type="ECO:0000256" key="3">
    <source>
        <dbReference type="ARBA" id="ARBA00022723"/>
    </source>
</evidence>
<organism evidence="7 8">
    <name type="scientific">Immersiella caudata</name>
    <dbReference type="NCBI Taxonomy" id="314043"/>
    <lineage>
        <taxon>Eukaryota</taxon>
        <taxon>Fungi</taxon>
        <taxon>Dikarya</taxon>
        <taxon>Ascomycota</taxon>
        <taxon>Pezizomycotina</taxon>
        <taxon>Sordariomycetes</taxon>
        <taxon>Sordariomycetidae</taxon>
        <taxon>Sordariales</taxon>
        <taxon>Lasiosphaeriaceae</taxon>
        <taxon>Immersiella</taxon>
    </lineage>
</organism>
<keyword evidence="2 5" id="KW-0349">Heme</keyword>
<comment type="similarity">
    <text evidence="1">Belongs to the cytochrome P450 family.</text>
</comment>
<feature type="binding site" description="axial binding residue" evidence="5">
    <location>
        <position position="503"/>
    </location>
    <ligand>
        <name>heme</name>
        <dbReference type="ChEBI" id="CHEBI:30413"/>
    </ligand>
    <ligandPart>
        <name>Fe</name>
        <dbReference type="ChEBI" id="CHEBI:18248"/>
    </ligandPart>
</feature>
<dbReference type="Gene3D" id="1.10.630.10">
    <property type="entry name" value="Cytochrome P450"/>
    <property type="match status" value="1"/>
</dbReference>
<keyword evidence="6" id="KW-0732">Signal</keyword>
<protein>
    <submittedName>
        <fullName evidence="7">Cytochrome P450 3A5</fullName>
    </submittedName>
</protein>
<keyword evidence="8" id="KW-1185">Reference proteome</keyword>
<comment type="cofactor">
    <cofactor evidence="5">
        <name>heme</name>
        <dbReference type="ChEBI" id="CHEBI:30413"/>
    </cofactor>
</comment>
<feature type="chain" id="PRO_5041262178" evidence="6">
    <location>
        <begin position="24"/>
        <end position="564"/>
    </location>
</feature>
<evidence type="ECO:0000313" key="8">
    <source>
        <dbReference type="Proteomes" id="UP001175000"/>
    </source>
</evidence>
<comment type="caution">
    <text evidence="7">The sequence shown here is derived from an EMBL/GenBank/DDBJ whole genome shotgun (WGS) entry which is preliminary data.</text>
</comment>
<dbReference type="InterPro" id="IPR001128">
    <property type="entry name" value="Cyt_P450"/>
</dbReference>
<keyword evidence="4 5" id="KW-0408">Iron</keyword>
<evidence type="ECO:0000256" key="5">
    <source>
        <dbReference type="PIRSR" id="PIRSR602401-1"/>
    </source>
</evidence>
<dbReference type="EMBL" id="JAULSU010000007">
    <property type="protein sequence ID" value="KAK0611353.1"/>
    <property type="molecule type" value="Genomic_DNA"/>
</dbReference>
<gene>
    <name evidence="7" type="ORF">B0T14DRAFT_439262</name>
</gene>
<dbReference type="GO" id="GO:0005506">
    <property type="term" value="F:iron ion binding"/>
    <property type="evidence" value="ECO:0007669"/>
    <property type="project" value="InterPro"/>
</dbReference>
<dbReference type="Proteomes" id="UP001175000">
    <property type="component" value="Unassembled WGS sequence"/>
</dbReference>
<accession>A0AA39WB18</accession>
<dbReference type="InterPro" id="IPR050121">
    <property type="entry name" value="Cytochrome_P450_monoxygenase"/>
</dbReference>
<dbReference type="GO" id="GO:0004497">
    <property type="term" value="F:monooxygenase activity"/>
    <property type="evidence" value="ECO:0007669"/>
    <property type="project" value="InterPro"/>
</dbReference>
<evidence type="ECO:0000256" key="4">
    <source>
        <dbReference type="ARBA" id="ARBA00023004"/>
    </source>
</evidence>
<dbReference type="PANTHER" id="PTHR24305:SF166">
    <property type="entry name" value="CYTOCHROME P450 12A4, MITOCHONDRIAL-RELATED"/>
    <property type="match status" value="1"/>
</dbReference>
<evidence type="ECO:0000256" key="2">
    <source>
        <dbReference type="ARBA" id="ARBA00022617"/>
    </source>
</evidence>
<evidence type="ECO:0000256" key="6">
    <source>
        <dbReference type="SAM" id="SignalP"/>
    </source>
</evidence>
<evidence type="ECO:0000256" key="1">
    <source>
        <dbReference type="ARBA" id="ARBA00010617"/>
    </source>
</evidence>
<feature type="signal peptide" evidence="6">
    <location>
        <begin position="1"/>
        <end position="23"/>
    </location>
</feature>
<dbReference type="PANTHER" id="PTHR24305">
    <property type="entry name" value="CYTOCHROME P450"/>
    <property type="match status" value="1"/>
</dbReference>
<dbReference type="InterPro" id="IPR036396">
    <property type="entry name" value="Cyt_P450_sf"/>
</dbReference>
<name>A0AA39WB18_9PEZI</name>
<dbReference type="PRINTS" id="PR00385">
    <property type="entry name" value="P450"/>
</dbReference>
<keyword evidence="3 5" id="KW-0479">Metal-binding</keyword>
<dbReference type="InterPro" id="IPR002401">
    <property type="entry name" value="Cyt_P450_E_grp-I"/>
</dbReference>
<reference evidence="7" key="1">
    <citation type="submission" date="2023-06" db="EMBL/GenBank/DDBJ databases">
        <title>Genome-scale phylogeny and comparative genomics of the fungal order Sordariales.</title>
        <authorList>
            <consortium name="Lawrence Berkeley National Laboratory"/>
            <person name="Hensen N."/>
            <person name="Bonometti L."/>
            <person name="Westerberg I."/>
            <person name="Brannstrom I.O."/>
            <person name="Guillou S."/>
            <person name="Cros-Aarteil S."/>
            <person name="Calhoun S."/>
            <person name="Haridas S."/>
            <person name="Kuo A."/>
            <person name="Mondo S."/>
            <person name="Pangilinan J."/>
            <person name="Riley R."/>
            <person name="Labutti K."/>
            <person name="Andreopoulos B."/>
            <person name="Lipzen A."/>
            <person name="Chen C."/>
            <person name="Yanf M."/>
            <person name="Daum C."/>
            <person name="Ng V."/>
            <person name="Clum A."/>
            <person name="Steindorff A."/>
            <person name="Ohm R."/>
            <person name="Martin F."/>
            <person name="Silar P."/>
            <person name="Natvig D."/>
            <person name="Lalanne C."/>
            <person name="Gautier V."/>
            <person name="Ament-Velasquez S.L."/>
            <person name="Kruys A."/>
            <person name="Hutchinson M.I."/>
            <person name="Powell A.J."/>
            <person name="Barry K."/>
            <person name="Miller A.N."/>
            <person name="Grigoriev I.V."/>
            <person name="Debuchy R."/>
            <person name="Gladieux P."/>
            <person name="Thoren M.H."/>
            <person name="Johannesson H."/>
        </authorList>
    </citation>
    <scope>NUCLEOTIDE SEQUENCE</scope>
    <source>
        <strain evidence="7">CBS 606.72</strain>
    </source>
</reference>
<dbReference type="PRINTS" id="PR00463">
    <property type="entry name" value="EP450I"/>
</dbReference>
<dbReference type="AlphaFoldDB" id="A0AA39WB18"/>
<sequence length="564" mass="64096">MDFQVSALLSLVEAVLLAGGAQGDKFIFQSDELPIVDILRYFALCFFVQYGAFKFYRIVIYPHFVSPMRHLPGPKDNHPFFGQFLKIFLQPSPIGLHLKWHHTWPDAPFVRYLGLGNEETLLINTLEAHREVLQTHCYSFVKPEVLYRFVGEISGRGLLFIEGDQHKRLRRAMSALFTPRALARIAPIFLHSAEELTAYFHRNVDGQGRIVIDSVDMFSKVALDIAGKTVMGINMNNFGGEEDPEKSFRASYRRLLQPPLLSAIISFINTAVPVRKFIPLEANLGFIRATKNLWKLTRKEVDQRIVDYDRAIEQGKPFQSAGLEGIGMDLLTMMVEERNKEKLQDLLTEHELVEQSLTFLAGGHETAATTLSWSAYILATRPHMQDKLRAEILHLMSKYQGGERPGTAEIDKLQYLDNFIKECLRRFPPIVNTFREPIEDITICNTFIPKGTLLYLSFSVANRSKDVWGPDADEFRPERWENLKGEAASPYAVETFLNGPRMCLGRVFAMMELKAVLMELLLSFRILPTPELAALGEEIPPLENPSITVTPKGGLKVVLERLDQ</sequence>
<evidence type="ECO:0000313" key="7">
    <source>
        <dbReference type="EMBL" id="KAK0611353.1"/>
    </source>
</evidence>
<dbReference type="GO" id="GO:0016705">
    <property type="term" value="F:oxidoreductase activity, acting on paired donors, with incorporation or reduction of molecular oxygen"/>
    <property type="evidence" value="ECO:0007669"/>
    <property type="project" value="InterPro"/>
</dbReference>
<dbReference type="Pfam" id="PF00067">
    <property type="entry name" value="p450"/>
    <property type="match status" value="1"/>
</dbReference>
<dbReference type="GO" id="GO:0020037">
    <property type="term" value="F:heme binding"/>
    <property type="evidence" value="ECO:0007669"/>
    <property type="project" value="InterPro"/>
</dbReference>
<proteinExistence type="inferred from homology"/>
<dbReference type="SUPFAM" id="SSF48264">
    <property type="entry name" value="Cytochrome P450"/>
    <property type="match status" value="1"/>
</dbReference>